<feature type="region of interest" description="Disordered" evidence="2">
    <location>
        <begin position="95"/>
        <end position="143"/>
    </location>
</feature>
<feature type="region of interest" description="Disordered" evidence="2">
    <location>
        <begin position="806"/>
        <end position="858"/>
    </location>
</feature>
<dbReference type="EMBL" id="HBUF01405816">
    <property type="protein sequence ID" value="CAG6738036.1"/>
    <property type="molecule type" value="Transcribed_RNA"/>
</dbReference>
<feature type="domain" description="Chorein N-terminal" evidence="3">
    <location>
        <begin position="4"/>
        <end position="229"/>
    </location>
</feature>
<dbReference type="InterPro" id="IPR026854">
    <property type="entry name" value="VPS13_N"/>
</dbReference>
<evidence type="ECO:0000256" key="2">
    <source>
        <dbReference type="SAM" id="MobiDB-lite"/>
    </source>
</evidence>
<accession>A0A8D8Z1B7</accession>
<feature type="compositionally biased region" description="Low complexity" evidence="2">
    <location>
        <begin position="366"/>
        <end position="375"/>
    </location>
</feature>
<dbReference type="AlphaFoldDB" id="A0A8D8Z1B7"/>
<proteinExistence type="predicted"/>
<keyword evidence="1" id="KW-0813">Transport</keyword>
<feature type="compositionally biased region" description="Polar residues" evidence="2">
    <location>
        <begin position="825"/>
        <end position="837"/>
    </location>
</feature>
<evidence type="ECO:0000259" key="3">
    <source>
        <dbReference type="Pfam" id="PF12624"/>
    </source>
</evidence>
<dbReference type="InterPro" id="IPR039782">
    <property type="entry name" value="VPS13B"/>
</dbReference>
<feature type="compositionally biased region" description="Polar residues" evidence="2">
    <location>
        <begin position="561"/>
        <end position="570"/>
    </location>
</feature>
<evidence type="ECO:0000256" key="1">
    <source>
        <dbReference type="ARBA" id="ARBA00022448"/>
    </source>
</evidence>
<dbReference type="PANTHER" id="PTHR12517:SF0">
    <property type="entry name" value="INTERMEMBRANE LIPID TRANSFER PROTEIN VPS13B"/>
    <property type="match status" value="1"/>
</dbReference>
<feature type="region of interest" description="Disordered" evidence="2">
    <location>
        <begin position="561"/>
        <end position="649"/>
    </location>
</feature>
<dbReference type="PANTHER" id="PTHR12517">
    <property type="entry name" value="VACUOLAR PROTEIN SORTING-ASSOCIATED PROTEIN 13B"/>
    <property type="match status" value="1"/>
</dbReference>
<name>A0A8D8Z1B7_9HEMI</name>
<dbReference type="Pfam" id="PF12624">
    <property type="entry name" value="VPS13_N"/>
    <property type="match status" value="1"/>
</dbReference>
<feature type="compositionally biased region" description="Low complexity" evidence="2">
    <location>
        <begin position="116"/>
        <end position="134"/>
    </location>
</feature>
<evidence type="ECO:0000313" key="4">
    <source>
        <dbReference type="EMBL" id="CAG6738036.1"/>
    </source>
</evidence>
<feature type="region of interest" description="Disordered" evidence="2">
    <location>
        <begin position="302"/>
        <end position="388"/>
    </location>
</feature>
<organism evidence="4">
    <name type="scientific">Cacopsylla melanoneura</name>
    <dbReference type="NCBI Taxonomy" id="428564"/>
    <lineage>
        <taxon>Eukaryota</taxon>
        <taxon>Metazoa</taxon>
        <taxon>Ecdysozoa</taxon>
        <taxon>Arthropoda</taxon>
        <taxon>Hexapoda</taxon>
        <taxon>Insecta</taxon>
        <taxon>Pterygota</taxon>
        <taxon>Neoptera</taxon>
        <taxon>Paraneoptera</taxon>
        <taxon>Hemiptera</taxon>
        <taxon>Sternorrhyncha</taxon>
        <taxon>Psylloidea</taxon>
        <taxon>Psyllidae</taxon>
        <taxon>Psyllinae</taxon>
        <taxon>Cacopsylla</taxon>
    </lineage>
</organism>
<dbReference type="EMBL" id="HBUF01405815">
    <property type="protein sequence ID" value="CAG6738033.1"/>
    <property type="molecule type" value="Transcribed_RNA"/>
</dbReference>
<reference evidence="4" key="1">
    <citation type="submission" date="2021-05" db="EMBL/GenBank/DDBJ databases">
        <authorList>
            <person name="Alioto T."/>
            <person name="Alioto T."/>
            <person name="Gomez Garrido J."/>
        </authorList>
    </citation>
    <scope>NUCLEOTIDE SEQUENCE</scope>
</reference>
<protein>
    <submittedName>
        <fullName evidence="4">Vacuolar protein sorting-associated protein 13B</fullName>
    </submittedName>
</protein>
<feature type="compositionally biased region" description="Basic and acidic residues" evidence="2">
    <location>
        <begin position="624"/>
        <end position="638"/>
    </location>
</feature>
<sequence length="908" mass="99527">MYKVESFLTSFILSYADKYIKDFKKSDAQLSLWEGEAYFHNLELDPLALEDLVPFHFVSGHINELKIKVPWTSLGSSPVEVVIDTIECVMKFKSPESDKSTSNAADTATAPKDAQDPSSPSPTLDPTLAPLDSTGSNPSLPAAVESSNSTYMLSLTRRVLSNLKIVCNNVILKIMEEDTVLSLNIKTIQAESVNGHWMPAFTELSPKELFLRKRIKLNDITLCLDRRSPSGHIVTFLEPLLFKCSLELRLLQQYDKATYASRLTRLDISCDQMSFIISKPQLYLLVKILELVVNLKKVISKQKTTSSHPTSPSPPPHATPTTPSSPSGKPPHLPPSNTSTSGEARPCAAMGVKDISSGSQGGGAGASSPASSRPTSPTPEDGAHDSSGGGWWGWAWNMLPSLLGDEELDPAHDTVTGHTLRIGLYIKQVLVSLKLLELSQSAGATENTKYAPVISLQMDGIFAEQTSHNENWVNLQAGVDNIILSSNGPCPCGHKSLDSPAASSEILVRNAQPSNHGNAQQQYYNERFERTKWRQAKAKVKRLKPDLKDKHSQMVHNFHHQSSITHDNSANPPPNTVEHSTDERKGNNDLQDGSEGVKPNNDLTDGSAGVKPDEQARIGVTDTAGEHATKPDPQHDQSSDQQVDPFLDGSLFSPHPKFVPLSKPFWADHINSLDEAAMLNRSGALYLDVVRSLEIVSVQEEHEEEEGLLEEKNDIGIVQEKMLLRTVLAPLLIKLNTSLVHRISYILRLLTDTMQAVRPFASTGEEKKGVTLTEDTMSLYCAGLIPFNVIQVAIFRPIIELYPLGEHPTPPPTTNKPNDTKDATDSYSGATKDSSYGSPGKNDPVDYGPKLSYGSKMSRRTTAPSWSLAGIRPTFGLRSPCIENWCDCFWIGREIGRMSPSCETCVGK</sequence>